<dbReference type="EMBL" id="CP002542">
    <property type="protein sequence ID" value="AEA42377.1"/>
    <property type="molecule type" value="Genomic_DNA"/>
</dbReference>
<gene>
    <name evidence="1" type="ordered locus">Fluta_0369</name>
</gene>
<protein>
    <submittedName>
        <fullName evidence="1">Uncharacterized protein</fullName>
    </submittedName>
</protein>
<dbReference type="AlphaFoldDB" id="F2IE59"/>
<dbReference type="RefSeq" id="WP_013685151.1">
    <property type="nucleotide sequence ID" value="NC_015321.1"/>
</dbReference>
<name>F2IE59_FLUTR</name>
<accession>F2IE59</accession>
<sequence length="63" mass="7093">MGHLRASKDSKSKNSGTVIEVVASVENYRDKLYKPISDFSWKNASPAEIHSESLPHYAKRFAI</sequence>
<proteinExistence type="predicted"/>
<evidence type="ECO:0000313" key="1">
    <source>
        <dbReference type="EMBL" id="AEA42377.1"/>
    </source>
</evidence>
<evidence type="ECO:0000313" key="2">
    <source>
        <dbReference type="Proteomes" id="UP000007463"/>
    </source>
</evidence>
<dbReference type="HOGENOM" id="CLU_2879288_0_0_10"/>
<keyword evidence="2" id="KW-1185">Reference proteome</keyword>
<reference evidence="2" key="2">
    <citation type="submission" date="2011-02" db="EMBL/GenBank/DDBJ databases">
        <title>The complete genome of Fluviicola taffensis DSM 16823.</title>
        <authorList>
            <consortium name="US DOE Joint Genome Institute (JGI-PGF)"/>
            <person name="Lucas S."/>
            <person name="Copeland A."/>
            <person name="Lapidus A."/>
            <person name="Bruce D."/>
            <person name="Goodwin L."/>
            <person name="Pitluck S."/>
            <person name="Kyrpides N."/>
            <person name="Mavromatis K."/>
            <person name="Ivanova N."/>
            <person name="Mikhailova N."/>
            <person name="Pagani I."/>
            <person name="Chertkov O."/>
            <person name="Detter J.C."/>
            <person name="Han C."/>
            <person name="Tapia R."/>
            <person name="Land M."/>
            <person name="Hauser L."/>
            <person name="Markowitz V."/>
            <person name="Cheng J.-F."/>
            <person name="Hugenholtz P."/>
            <person name="Woyke T."/>
            <person name="Wu D."/>
            <person name="Tindall B."/>
            <person name="Pomrenke H.G."/>
            <person name="Brambilla E."/>
            <person name="Klenk H.-P."/>
            <person name="Eisen J.A."/>
        </authorList>
    </citation>
    <scope>NUCLEOTIDE SEQUENCE [LARGE SCALE GENOMIC DNA]</scope>
    <source>
        <strain evidence="2">DSM 16823 / RW262 / RW262</strain>
    </source>
</reference>
<dbReference type="Proteomes" id="UP000007463">
    <property type="component" value="Chromosome"/>
</dbReference>
<reference evidence="1 2" key="1">
    <citation type="journal article" date="2011" name="Stand. Genomic Sci.">
        <title>Complete genome sequence of the gliding freshwater bacterium Fluviicola taffensis type strain (RW262).</title>
        <authorList>
            <person name="Woyke T."/>
            <person name="Chertkov O."/>
            <person name="Lapidus A."/>
            <person name="Nolan M."/>
            <person name="Lucas S."/>
            <person name="Del Rio T.G."/>
            <person name="Tice H."/>
            <person name="Cheng J.F."/>
            <person name="Tapia R."/>
            <person name="Han C."/>
            <person name="Goodwin L."/>
            <person name="Pitluck S."/>
            <person name="Liolios K."/>
            <person name="Pagani I."/>
            <person name="Ivanova N."/>
            <person name="Huntemann M."/>
            <person name="Mavromatis K."/>
            <person name="Mikhailova N."/>
            <person name="Pati A."/>
            <person name="Chen A."/>
            <person name="Palaniappan K."/>
            <person name="Land M."/>
            <person name="Hauser L."/>
            <person name="Brambilla E.M."/>
            <person name="Rohde M."/>
            <person name="Mwirichia R."/>
            <person name="Sikorski J."/>
            <person name="Tindall B.J."/>
            <person name="Goker M."/>
            <person name="Bristow J."/>
            <person name="Eisen J.A."/>
            <person name="Markowitz V."/>
            <person name="Hugenholtz P."/>
            <person name="Klenk H.P."/>
            <person name="Kyrpides N.C."/>
        </authorList>
    </citation>
    <scope>NUCLEOTIDE SEQUENCE [LARGE SCALE GENOMIC DNA]</scope>
    <source>
        <strain evidence="2">DSM 16823 / RW262 / RW262</strain>
    </source>
</reference>
<dbReference type="KEGG" id="fte:Fluta_0369"/>
<organism evidence="1 2">
    <name type="scientific">Fluviicola taffensis (strain DSM 16823 / NCIMB 13979 / RW262)</name>
    <dbReference type="NCBI Taxonomy" id="755732"/>
    <lineage>
        <taxon>Bacteria</taxon>
        <taxon>Pseudomonadati</taxon>
        <taxon>Bacteroidota</taxon>
        <taxon>Flavobacteriia</taxon>
        <taxon>Flavobacteriales</taxon>
        <taxon>Crocinitomicaceae</taxon>
        <taxon>Fluviicola</taxon>
    </lineage>
</organism>